<dbReference type="EMBL" id="JOTP01000026">
    <property type="protein sequence ID" value="KEP25306.1"/>
    <property type="molecule type" value="Genomic_DNA"/>
</dbReference>
<keyword evidence="3" id="KW-1185">Reference proteome</keyword>
<keyword evidence="1" id="KW-0812">Transmembrane</keyword>
<dbReference type="eggNOG" id="ENOG5032AC6">
    <property type="taxonomic scope" value="Bacteria"/>
</dbReference>
<accession>A0A081L7T0</accession>
<evidence type="ECO:0000313" key="2">
    <source>
        <dbReference type="EMBL" id="KEP25306.1"/>
    </source>
</evidence>
<evidence type="ECO:0000313" key="3">
    <source>
        <dbReference type="Proteomes" id="UP000028091"/>
    </source>
</evidence>
<keyword evidence="1" id="KW-0472">Membrane</keyword>
<keyword evidence="1" id="KW-1133">Transmembrane helix</keyword>
<feature type="transmembrane region" description="Helical" evidence="1">
    <location>
        <begin position="54"/>
        <end position="73"/>
    </location>
</feature>
<organism evidence="2 3">
    <name type="scientific">Bacillus zhangzhouensis</name>
    <dbReference type="NCBI Taxonomy" id="1178540"/>
    <lineage>
        <taxon>Bacteria</taxon>
        <taxon>Bacillati</taxon>
        <taxon>Bacillota</taxon>
        <taxon>Bacilli</taxon>
        <taxon>Bacillales</taxon>
        <taxon>Bacillaceae</taxon>
        <taxon>Bacillus</taxon>
    </lineage>
</organism>
<name>A0A081L7T0_9BACI</name>
<gene>
    <name evidence="2" type="ORF">BA70_09665</name>
</gene>
<feature type="transmembrane region" description="Helical" evidence="1">
    <location>
        <begin position="124"/>
        <end position="143"/>
    </location>
</feature>
<protein>
    <submittedName>
        <fullName evidence="2">Uncharacterized protein</fullName>
    </submittedName>
</protein>
<sequence length="146" mass="17489">MHTFSVYTKILILNELRSYQRNRPYLYILFAINYILAPLFLGGLLAYFIKNLSIIYISFFIFLTIINLGRILFSTDKKQMAILMLYMDQYILGKDISKFFDVMLIQTKLKHRIRCISFKNEKEAGRASLLFYFEYFLLLIFFLKVL</sequence>
<proteinExistence type="predicted"/>
<dbReference type="AlphaFoldDB" id="A0A081L7T0"/>
<dbReference type="Proteomes" id="UP000028091">
    <property type="component" value="Unassembled WGS sequence"/>
</dbReference>
<comment type="caution">
    <text evidence="2">The sequence shown here is derived from an EMBL/GenBank/DDBJ whole genome shotgun (WGS) entry which is preliminary data.</text>
</comment>
<feature type="transmembrane region" description="Helical" evidence="1">
    <location>
        <begin position="25"/>
        <end position="48"/>
    </location>
</feature>
<reference evidence="2 3" key="1">
    <citation type="submission" date="2012-09" db="EMBL/GenBank/DDBJ databases">
        <title>Genome Sequence of Bacillus sp. DW5-4.</title>
        <authorList>
            <person name="Lai Q."/>
            <person name="Liu Y."/>
            <person name="Shao Z."/>
        </authorList>
    </citation>
    <scope>NUCLEOTIDE SEQUENCE [LARGE SCALE GENOMIC DNA]</scope>
    <source>
        <strain evidence="2 3">DW5-4</strain>
    </source>
</reference>
<evidence type="ECO:0000256" key="1">
    <source>
        <dbReference type="SAM" id="Phobius"/>
    </source>
</evidence>